<evidence type="ECO:0008006" key="4">
    <source>
        <dbReference type="Google" id="ProtNLM"/>
    </source>
</evidence>
<feature type="signal peptide" evidence="1">
    <location>
        <begin position="1"/>
        <end position="17"/>
    </location>
</feature>
<proteinExistence type="predicted"/>
<feature type="chain" id="PRO_5012357256" description="Secreted protein" evidence="1">
    <location>
        <begin position="18"/>
        <end position="92"/>
    </location>
</feature>
<accession>A0A284RX00</accession>
<name>A0A284RX00_ARMOS</name>
<evidence type="ECO:0000313" key="2">
    <source>
        <dbReference type="EMBL" id="SJL13283.1"/>
    </source>
</evidence>
<dbReference type="Proteomes" id="UP000219338">
    <property type="component" value="Unassembled WGS sequence"/>
</dbReference>
<dbReference type="AlphaFoldDB" id="A0A284RX00"/>
<organism evidence="2 3">
    <name type="scientific">Armillaria ostoyae</name>
    <name type="common">Armillaria root rot fungus</name>
    <dbReference type="NCBI Taxonomy" id="47428"/>
    <lineage>
        <taxon>Eukaryota</taxon>
        <taxon>Fungi</taxon>
        <taxon>Dikarya</taxon>
        <taxon>Basidiomycota</taxon>
        <taxon>Agaricomycotina</taxon>
        <taxon>Agaricomycetes</taxon>
        <taxon>Agaricomycetidae</taxon>
        <taxon>Agaricales</taxon>
        <taxon>Marasmiineae</taxon>
        <taxon>Physalacriaceae</taxon>
        <taxon>Armillaria</taxon>
    </lineage>
</organism>
<reference evidence="3" key="1">
    <citation type="journal article" date="2017" name="Nat. Ecol. Evol.">
        <title>Genome expansion and lineage-specific genetic innovations in the forest pathogenic fungi Armillaria.</title>
        <authorList>
            <person name="Sipos G."/>
            <person name="Prasanna A.N."/>
            <person name="Walter M.C."/>
            <person name="O'Connor E."/>
            <person name="Balint B."/>
            <person name="Krizsan K."/>
            <person name="Kiss B."/>
            <person name="Hess J."/>
            <person name="Varga T."/>
            <person name="Slot J."/>
            <person name="Riley R."/>
            <person name="Boka B."/>
            <person name="Rigling D."/>
            <person name="Barry K."/>
            <person name="Lee J."/>
            <person name="Mihaltcheva S."/>
            <person name="LaButti K."/>
            <person name="Lipzen A."/>
            <person name="Waldron R."/>
            <person name="Moloney N.M."/>
            <person name="Sperisen C."/>
            <person name="Kredics L."/>
            <person name="Vagvoelgyi C."/>
            <person name="Patrignani A."/>
            <person name="Fitzpatrick D."/>
            <person name="Nagy I."/>
            <person name="Doyle S."/>
            <person name="Anderson J.B."/>
            <person name="Grigoriev I.V."/>
            <person name="Gueldener U."/>
            <person name="Muensterkoetter M."/>
            <person name="Nagy L.G."/>
        </authorList>
    </citation>
    <scope>NUCLEOTIDE SEQUENCE [LARGE SCALE GENOMIC DNA]</scope>
    <source>
        <strain evidence="3">C18/9</strain>
    </source>
</reference>
<gene>
    <name evidence="2" type="ORF">ARMOST_16723</name>
</gene>
<dbReference type="EMBL" id="FUEG01000019">
    <property type="protein sequence ID" value="SJL13283.1"/>
    <property type="molecule type" value="Genomic_DNA"/>
</dbReference>
<keyword evidence="3" id="KW-1185">Reference proteome</keyword>
<evidence type="ECO:0000313" key="3">
    <source>
        <dbReference type="Proteomes" id="UP000219338"/>
    </source>
</evidence>
<keyword evidence="1" id="KW-0732">Signal</keyword>
<sequence length="92" mass="10433">MAMMAQRILMFLIQVRCNVGMGALENTTLKRSMQLVMLSTNKHTMTGIMMASAERYDTAIKNTIVKLDRIPKKFAARSNRSDIKKKNHCQGV</sequence>
<evidence type="ECO:0000256" key="1">
    <source>
        <dbReference type="SAM" id="SignalP"/>
    </source>
</evidence>
<protein>
    <recommendedName>
        <fullName evidence="4">Secreted protein</fullName>
    </recommendedName>
</protein>